<dbReference type="InterPro" id="IPR027417">
    <property type="entry name" value="P-loop_NTPase"/>
</dbReference>
<organism evidence="4 5">
    <name type="scientific">Cyanidioschyzon merolae (strain NIES-3377 / 10D)</name>
    <name type="common">Unicellular red alga</name>
    <dbReference type="NCBI Taxonomy" id="280699"/>
    <lineage>
        <taxon>Eukaryota</taxon>
        <taxon>Rhodophyta</taxon>
        <taxon>Bangiophyceae</taxon>
        <taxon>Cyanidiales</taxon>
        <taxon>Cyanidiaceae</taxon>
        <taxon>Cyanidioschyzon</taxon>
    </lineage>
</organism>
<feature type="domain" description="RecA family profile 1" evidence="3">
    <location>
        <begin position="208"/>
        <end position="439"/>
    </location>
</feature>
<dbReference type="GO" id="GO:0000725">
    <property type="term" value="P:recombinational repair"/>
    <property type="evidence" value="ECO:0007669"/>
    <property type="project" value="TreeGrafter"/>
</dbReference>
<dbReference type="Gene3D" id="3.40.50.300">
    <property type="entry name" value="P-loop containing nucleotide triphosphate hydrolases"/>
    <property type="match status" value="1"/>
</dbReference>
<dbReference type="STRING" id="280699.M1VHX8"/>
<feature type="compositionally biased region" description="Low complexity" evidence="2">
    <location>
        <begin position="327"/>
        <end position="355"/>
    </location>
</feature>
<keyword evidence="5" id="KW-1185">Reference proteome</keyword>
<dbReference type="GO" id="GO:0003677">
    <property type="term" value="F:DNA binding"/>
    <property type="evidence" value="ECO:0007669"/>
    <property type="project" value="InterPro"/>
</dbReference>
<dbReference type="GO" id="GO:0046872">
    <property type="term" value="F:metal ion binding"/>
    <property type="evidence" value="ECO:0007669"/>
    <property type="project" value="UniProtKB-KW"/>
</dbReference>
<dbReference type="Pfam" id="PF13481">
    <property type="entry name" value="AAA_25"/>
    <property type="match status" value="1"/>
</dbReference>
<dbReference type="OrthoDB" id="41505at2759"/>
<dbReference type="eggNOG" id="ENOG502QQ01">
    <property type="taxonomic scope" value="Eukaryota"/>
</dbReference>
<dbReference type="PANTHER" id="PTHR32472:SF10">
    <property type="entry name" value="DNA REPAIR PROTEIN RADA-LIKE PROTEIN"/>
    <property type="match status" value="1"/>
</dbReference>
<dbReference type="RefSeq" id="XP_005536634.1">
    <property type="nucleotide sequence ID" value="XM_005536577.1"/>
</dbReference>
<dbReference type="AlphaFoldDB" id="M1VHX8"/>
<dbReference type="SUPFAM" id="SSF54211">
    <property type="entry name" value="Ribosomal protein S5 domain 2-like"/>
    <property type="match status" value="1"/>
</dbReference>
<dbReference type="Proteomes" id="UP000007014">
    <property type="component" value="Chromosome 11"/>
</dbReference>
<keyword evidence="1" id="KW-0479">Metal-binding</keyword>
<dbReference type="InterPro" id="IPR014721">
    <property type="entry name" value="Ribsml_uS5_D2-typ_fold_subgr"/>
</dbReference>
<dbReference type="EMBL" id="AP006493">
    <property type="protein sequence ID" value="BAM80598.1"/>
    <property type="molecule type" value="Genomic_DNA"/>
</dbReference>
<dbReference type="SMART" id="SM00382">
    <property type="entry name" value="AAA"/>
    <property type="match status" value="1"/>
</dbReference>
<dbReference type="Gene3D" id="3.30.230.10">
    <property type="match status" value="1"/>
</dbReference>
<reference evidence="4 5" key="1">
    <citation type="journal article" date="2004" name="Nature">
        <title>Genome sequence of the ultrasmall unicellular red alga Cyanidioschyzon merolae 10D.</title>
        <authorList>
            <person name="Matsuzaki M."/>
            <person name="Misumi O."/>
            <person name="Shin-i T."/>
            <person name="Maruyama S."/>
            <person name="Takahara M."/>
            <person name="Miyagishima S."/>
            <person name="Mori T."/>
            <person name="Nishida K."/>
            <person name="Yagisawa F."/>
            <person name="Nishida K."/>
            <person name="Yoshida Y."/>
            <person name="Nishimura Y."/>
            <person name="Nakao S."/>
            <person name="Kobayashi T."/>
            <person name="Momoyama Y."/>
            <person name="Higashiyama T."/>
            <person name="Minoda A."/>
            <person name="Sano M."/>
            <person name="Nomoto H."/>
            <person name="Oishi K."/>
            <person name="Hayashi H."/>
            <person name="Ohta F."/>
            <person name="Nishizaka S."/>
            <person name="Haga S."/>
            <person name="Miura S."/>
            <person name="Morishita T."/>
            <person name="Kabeya Y."/>
            <person name="Terasawa K."/>
            <person name="Suzuki Y."/>
            <person name="Ishii Y."/>
            <person name="Asakawa S."/>
            <person name="Takano H."/>
            <person name="Ohta N."/>
            <person name="Kuroiwa H."/>
            <person name="Tanaka K."/>
            <person name="Shimizu N."/>
            <person name="Sugano S."/>
            <person name="Sato N."/>
            <person name="Nozaki H."/>
            <person name="Ogasawara N."/>
            <person name="Kohara Y."/>
            <person name="Kuroiwa T."/>
        </authorList>
    </citation>
    <scope>NUCLEOTIDE SEQUENCE [LARGE SCALE GENOMIC DNA]</scope>
    <source>
        <strain evidence="4 5">10D</strain>
    </source>
</reference>
<sequence>MLRKVREELAYDQALFALQAWQSGSRWWQRASATPFTECSRWPGGGTSHAGQAAVKVRKRQRISVPKWQCAAKRSVEHVCRECGHTEARRYGRCPCCQSWDSMVEQPRRRREAGGLQRPRDDFANQRRHKLWSGDANLWSGDSDQLNDWLQGAGTAPLPLGILRRGLGPGTEHKVAKASALDGSSSGNASGKLPHAASMESNRAQPVEVHRLLTCSAEFNRVTGGGIVPGSLLLIGGEPGNGKSTLLLQIAGDVASSGCRVLYVSAEESVEQVSSRAARLFGLMEPRQEESTERRQSLERNLLIMHEACLEDILDIVEEIQAGRENAPPNSAPRATTASASTTPTATVPSTGAPSKAVGAGRKDASTVDNTDAQSPLGLLIIDSIQTVYTQENEQESAAPGSIVQVRHCTNRLLGLAKRQQQRLREPWQRTAIMLIGHVTKSGDLAGPKLLEHMVDVVLYLESEQGLFQHRILRCTKNRFGPTDIGIFDLTSRGLVDVPNPSLLYFQAAESSLMHDSDGAAKAPNNPFHTYARESTDGTAFSMVVDGTRAFLVEIQALVAKTSLTQPRRTSNGFDLSRLYVILAVLSKRARLRLETHDVYMNVVGGARIQDPAADMAAAVALASSLLARAPRPDTAFIGELGLQGEVRPVPRLDLRLRDIARLGFRFCVCSDRLSSRQETAARETGLQVIRCRTISQVLQFGIPEEIAPTEQH</sequence>
<dbReference type="InterPro" id="IPR003593">
    <property type="entry name" value="AAA+_ATPase"/>
</dbReference>
<dbReference type="PANTHER" id="PTHR32472">
    <property type="entry name" value="DNA REPAIR PROTEIN RADA"/>
    <property type="match status" value="1"/>
</dbReference>
<evidence type="ECO:0000259" key="3">
    <source>
        <dbReference type="PROSITE" id="PS50162"/>
    </source>
</evidence>
<dbReference type="Gramene" id="CMK251CT">
    <property type="protein sequence ID" value="CMK251CT"/>
    <property type="gene ID" value="CMK251C"/>
</dbReference>
<gene>
    <name evidence="4" type="ORF">CYME_CMK251C</name>
</gene>
<evidence type="ECO:0000313" key="4">
    <source>
        <dbReference type="EMBL" id="BAM80598.1"/>
    </source>
</evidence>
<dbReference type="InterPro" id="IPR020588">
    <property type="entry name" value="RecA_ATP-bd"/>
</dbReference>
<proteinExistence type="predicted"/>
<dbReference type="HOGENOM" id="CLU_018264_0_1_1"/>
<dbReference type="Pfam" id="PF18073">
    <property type="entry name" value="Zn_ribbon_LapB"/>
    <property type="match status" value="1"/>
</dbReference>
<evidence type="ECO:0000256" key="1">
    <source>
        <dbReference type="ARBA" id="ARBA00022723"/>
    </source>
</evidence>
<dbReference type="KEGG" id="cme:CYME_CMK251C"/>
<dbReference type="SUPFAM" id="SSF52540">
    <property type="entry name" value="P-loop containing nucleoside triphosphate hydrolases"/>
    <property type="match status" value="1"/>
</dbReference>
<name>M1VHX8_CYAM1</name>
<dbReference type="InterPro" id="IPR020568">
    <property type="entry name" value="Ribosomal_Su5_D2-typ_SF"/>
</dbReference>
<evidence type="ECO:0000256" key="2">
    <source>
        <dbReference type="SAM" id="MobiDB-lite"/>
    </source>
</evidence>
<feature type="region of interest" description="Disordered" evidence="2">
    <location>
        <begin position="324"/>
        <end position="371"/>
    </location>
</feature>
<dbReference type="PROSITE" id="PS50162">
    <property type="entry name" value="RECA_2"/>
    <property type="match status" value="1"/>
</dbReference>
<dbReference type="InterPro" id="IPR041166">
    <property type="entry name" value="Rubredoxin_2"/>
</dbReference>
<dbReference type="GeneID" id="16994221"/>
<reference evidence="4 5" key="2">
    <citation type="journal article" date="2007" name="BMC Biol.">
        <title>A 100%-complete sequence reveals unusually simple genomic features in the hot-spring red alga Cyanidioschyzon merolae.</title>
        <authorList>
            <person name="Nozaki H."/>
            <person name="Takano H."/>
            <person name="Misumi O."/>
            <person name="Terasawa K."/>
            <person name="Matsuzaki M."/>
            <person name="Maruyama S."/>
            <person name="Nishida K."/>
            <person name="Yagisawa F."/>
            <person name="Yoshida Y."/>
            <person name="Fujiwara T."/>
            <person name="Takio S."/>
            <person name="Tamura K."/>
            <person name="Chung S.J."/>
            <person name="Nakamura S."/>
            <person name="Kuroiwa H."/>
            <person name="Tanaka K."/>
            <person name="Sato N."/>
            <person name="Kuroiwa T."/>
        </authorList>
    </citation>
    <scope>NUCLEOTIDE SEQUENCE [LARGE SCALE GENOMIC DNA]</scope>
    <source>
        <strain evidence="4 5">10D</strain>
    </source>
</reference>
<evidence type="ECO:0000313" key="5">
    <source>
        <dbReference type="Proteomes" id="UP000007014"/>
    </source>
</evidence>
<feature type="region of interest" description="Disordered" evidence="2">
    <location>
        <begin position="173"/>
        <end position="201"/>
    </location>
</feature>
<dbReference type="GO" id="GO:0005524">
    <property type="term" value="F:ATP binding"/>
    <property type="evidence" value="ECO:0007669"/>
    <property type="project" value="InterPro"/>
</dbReference>
<protein>
    <submittedName>
        <fullName evidence="4">Probable DNA repair protein RadA</fullName>
    </submittedName>
</protein>
<dbReference type="GO" id="GO:0140664">
    <property type="term" value="F:ATP-dependent DNA damage sensor activity"/>
    <property type="evidence" value="ECO:0007669"/>
    <property type="project" value="InterPro"/>
</dbReference>
<accession>M1VHX8</accession>
<dbReference type="OMA" id="DECHAFG"/>